<dbReference type="EMBL" id="LUUG01000139">
    <property type="protein sequence ID" value="OAH95989.1"/>
    <property type="molecule type" value="Genomic_DNA"/>
</dbReference>
<reference evidence="3 4" key="1">
    <citation type="submission" date="2016-03" db="EMBL/GenBank/DDBJ databases">
        <authorList>
            <person name="Ploux O."/>
        </authorList>
    </citation>
    <scope>NUCLEOTIDE SEQUENCE [LARGE SCALE GENOMIC DNA]</scope>
    <source>
        <strain evidence="3 4">R-45363</strain>
    </source>
</reference>
<dbReference type="OrthoDB" id="7340239at2"/>
<sequence>MIYRNFLITCYAPKELAMKKLTMYCLLSLSALNVNAGAISDQLKQKQAACRDFDRYPLIEECHQNLLKESDEQLNKYYRELVGYLSGPNKKNLIDAQRKWVKFRDADCFFSEPREGDGSIASANRNACLADRTIERLSHFEDYNAPSNKGCNGCPW</sequence>
<feature type="domain" description="Lysozyme inhibitor LprI-like N-terminal" evidence="2">
    <location>
        <begin position="60"/>
        <end position="137"/>
    </location>
</feature>
<comment type="caution">
    <text evidence="3">The sequence shown here is derived from an EMBL/GenBank/DDBJ whole genome shotgun (WGS) entry which is preliminary data.</text>
</comment>
<name>A0A177LSL6_METMH</name>
<dbReference type="Proteomes" id="UP000078090">
    <property type="component" value="Unassembled WGS sequence"/>
</dbReference>
<dbReference type="InterPro" id="IPR009739">
    <property type="entry name" value="LprI-like_N"/>
</dbReference>
<proteinExistence type="predicted"/>
<keyword evidence="1" id="KW-0732">Signal</keyword>
<organism evidence="3 4">
    <name type="scientific">Methylomonas methanica</name>
    <dbReference type="NCBI Taxonomy" id="421"/>
    <lineage>
        <taxon>Bacteria</taxon>
        <taxon>Pseudomonadati</taxon>
        <taxon>Pseudomonadota</taxon>
        <taxon>Gammaproteobacteria</taxon>
        <taxon>Methylococcales</taxon>
        <taxon>Methylococcaceae</taxon>
        <taxon>Methylomonas</taxon>
    </lineage>
</organism>
<feature type="signal peptide" evidence="1">
    <location>
        <begin position="1"/>
        <end position="36"/>
    </location>
</feature>
<dbReference type="Pfam" id="PF07007">
    <property type="entry name" value="LprI"/>
    <property type="match status" value="1"/>
</dbReference>
<protein>
    <recommendedName>
        <fullName evidence="2">Lysozyme inhibitor LprI-like N-terminal domain-containing protein</fullName>
    </recommendedName>
</protein>
<evidence type="ECO:0000259" key="2">
    <source>
        <dbReference type="Pfam" id="PF07007"/>
    </source>
</evidence>
<evidence type="ECO:0000256" key="1">
    <source>
        <dbReference type="SAM" id="SignalP"/>
    </source>
</evidence>
<gene>
    <name evidence="3" type="ORF">A1332_05605</name>
</gene>
<dbReference type="Gene3D" id="1.20.1270.180">
    <property type="match status" value="1"/>
</dbReference>
<dbReference type="AlphaFoldDB" id="A0A177LSL6"/>
<feature type="chain" id="PRO_5008067243" description="Lysozyme inhibitor LprI-like N-terminal domain-containing protein" evidence="1">
    <location>
        <begin position="37"/>
        <end position="156"/>
    </location>
</feature>
<evidence type="ECO:0000313" key="3">
    <source>
        <dbReference type="EMBL" id="OAH95989.1"/>
    </source>
</evidence>
<evidence type="ECO:0000313" key="4">
    <source>
        <dbReference type="Proteomes" id="UP000078090"/>
    </source>
</evidence>
<accession>A0A177LSL6</accession>